<gene>
    <name evidence="1" type="ORF">EMPG_09530</name>
</gene>
<keyword evidence="2" id="KW-1185">Reference proteome</keyword>
<accession>A0A0H1BM46</accession>
<evidence type="ECO:0000313" key="1">
    <source>
        <dbReference type="EMBL" id="KLJ12365.1"/>
    </source>
</evidence>
<dbReference type="Proteomes" id="UP000053573">
    <property type="component" value="Unassembled WGS sequence"/>
</dbReference>
<reference evidence="2" key="1">
    <citation type="journal article" date="2015" name="PLoS Genet.">
        <title>The dynamic genome and transcriptome of the human fungal pathogen Blastomyces and close relative Emmonsia.</title>
        <authorList>
            <person name="Munoz J.F."/>
            <person name="Gauthier G.M."/>
            <person name="Desjardins C.A."/>
            <person name="Gallo J.E."/>
            <person name="Holder J."/>
            <person name="Sullivan T.D."/>
            <person name="Marty A.J."/>
            <person name="Carmen J.C."/>
            <person name="Chen Z."/>
            <person name="Ding L."/>
            <person name="Gujja S."/>
            <person name="Magrini V."/>
            <person name="Misas E."/>
            <person name="Mitreva M."/>
            <person name="Priest M."/>
            <person name="Saif S."/>
            <person name="Whiston E.A."/>
            <person name="Young S."/>
            <person name="Zeng Q."/>
            <person name="Goldman W.E."/>
            <person name="Mardis E.R."/>
            <person name="Taylor J.W."/>
            <person name="McEwen J.G."/>
            <person name="Clay O.K."/>
            <person name="Klein B.S."/>
            <person name="Cuomo C.A."/>
        </authorList>
    </citation>
    <scope>NUCLEOTIDE SEQUENCE [LARGE SCALE GENOMIC DNA]</scope>
    <source>
        <strain evidence="2">UAMH 139</strain>
    </source>
</reference>
<sequence>MWGSVHDSVRNCILVWNKYVRKRPRLGHTKLSPLLLETVLRRLVLCREHDIRIAGPQSSGEKEVPGCLFWYYGNSPPPDVRWPY</sequence>
<dbReference type="EMBL" id="LDEV01000968">
    <property type="protein sequence ID" value="KLJ12365.1"/>
    <property type="molecule type" value="Genomic_DNA"/>
</dbReference>
<proteinExistence type="predicted"/>
<name>A0A0H1BM46_9EURO</name>
<dbReference type="AlphaFoldDB" id="A0A0H1BM46"/>
<evidence type="ECO:0000313" key="2">
    <source>
        <dbReference type="Proteomes" id="UP000053573"/>
    </source>
</evidence>
<organism evidence="1 2">
    <name type="scientific">Blastomyces silverae</name>
    <dbReference type="NCBI Taxonomy" id="2060906"/>
    <lineage>
        <taxon>Eukaryota</taxon>
        <taxon>Fungi</taxon>
        <taxon>Dikarya</taxon>
        <taxon>Ascomycota</taxon>
        <taxon>Pezizomycotina</taxon>
        <taxon>Eurotiomycetes</taxon>
        <taxon>Eurotiomycetidae</taxon>
        <taxon>Onygenales</taxon>
        <taxon>Ajellomycetaceae</taxon>
        <taxon>Blastomyces</taxon>
    </lineage>
</organism>
<protein>
    <submittedName>
        <fullName evidence="1">Uncharacterized protein</fullName>
    </submittedName>
</protein>
<comment type="caution">
    <text evidence="1">The sequence shown here is derived from an EMBL/GenBank/DDBJ whole genome shotgun (WGS) entry which is preliminary data.</text>
</comment>